<dbReference type="CDD" id="cd13143">
    <property type="entry name" value="MATE_MepA_like"/>
    <property type="match status" value="1"/>
</dbReference>
<dbReference type="InterPro" id="IPR045070">
    <property type="entry name" value="MATE_MepA-like"/>
</dbReference>
<feature type="transmembrane region" description="Helical" evidence="10">
    <location>
        <begin position="195"/>
        <end position="218"/>
    </location>
</feature>
<feature type="transmembrane region" description="Helical" evidence="10">
    <location>
        <begin position="20"/>
        <end position="40"/>
    </location>
</feature>
<organism evidence="11 12">
    <name type="scientific">Congzhengia minquanensis</name>
    <dbReference type="NCBI Taxonomy" id="2763657"/>
    <lineage>
        <taxon>Bacteria</taxon>
        <taxon>Bacillati</taxon>
        <taxon>Bacillota</taxon>
        <taxon>Clostridia</taxon>
        <taxon>Eubacteriales</taxon>
        <taxon>Oscillospiraceae</taxon>
        <taxon>Congzhengia</taxon>
    </lineage>
</organism>
<dbReference type="RefSeq" id="WP_249311278.1">
    <property type="nucleotide sequence ID" value="NZ_JACRSU010000001.1"/>
</dbReference>
<feature type="transmembrane region" description="Helical" evidence="10">
    <location>
        <begin position="168"/>
        <end position="189"/>
    </location>
</feature>
<proteinExistence type="inferred from homology"/>
<dbReference type="GO" id="GO:0015297">
    <property type="term" value="F:antiporter activity"/>
    <property type="evidence" value="ECO:0007669"/>
    <property type="project" value="InterPro"/>
</dbReference>
<keyword evidence="5" id="KW-1003">Cell membrane</keyword>
<keyword evidence="12" id="KW-1185">Reference proteome</keyword>
<dbReference type="EMBL" id="JACRSU010000001">
    <property type="protein sequence ID" value="MBC8540155.1"/>
    <property type="molecule type" value="Genomic_DNA"/>
</dbReference>
<dbReference type="PANTHER" id="PTHR43823:SF3">
    <property type="entry name" value="MULTIDRUG EXPORT PROTEIN MEPA"/>
    <property type="match status" value="1"/>
</dbReference>
<dbReference type="PIRSF" id="PIRSF006603">
    <property type="entry name" value="DinF"/>
    <property type="match status" value="1"/>
</dbReference>
<keyword evidence="4" id="KW-0813">Transport</keyword>
<dbReference type="GO" id="GO:0046677">
    <property type="term" value="P:response to antibiotic"/>
    <property type="evidence" value="ECO:0007669"/>
    <property type="project" value="UniProtKB-KW"/>
</dbReference>
<evidence type="ECO:0000256" key="5">
    <source>
        <dbReference type="ARBA" id="ARBA00022475"/>
    </source>
</evidence>
<feature type="transmembrane region" description="Helical" evidence="10">
    <location>
        <begin position="52"/>
        <end position="75"/>
    </location>
</feature>
<dbReference type="NCBIfam" id="TIGR00797">
    <property type="entry name" value="matE"/>
    <property type="match status" value="1"/>
</dbReference>
<dbReference type="GO" id="GO:0042910">
    <property type="term" value="F:xenobiotic transmembrane transporter activity"/>
    <property type="evidence" value="ECO:0007669"/>
    <property type="project" value="InterPro"/>
</dbReference>
<keyword evidence="9" id="KW-0046">Antibiotic resistance</keyword>
<keyword evidence="8 10" id="KW-0472">Membrane</keyword>
<feature type="transmembrane region" description="Helical" evidence="10">
    <location>
        <begin position="139"/>
        <end position="156"/>
    </location>
</feature>
<evidence type="ECO:0000313" key="11">
    <source>
        <dbReference type="EMBL" id="MBC8540155.1"/>
    </source>
</evidence>
<evidence type="ECO:0000313" key="12">
    <source>
        <dbReference type="Proteomes" id="UP000611762"/>
    </source>
</evidence>
<feature type="transmembrane region" description="Helical" evidence="10">
    <location>
        <begin position="399"/>
        <end position="419"/>
    </location>
</feature>
<dbReference type="GO" id="GO:0005886">
    <property type="term" value="C:plasma membrane"/>
    <property type="evidence" value="ECO:0007669"/>
    <property type="project" value="UniProtKB-SubCell"/>
</dbReference>
<evidence type="ECO:0000256" key="10">
    <source>
        <dbReference type="SAM" id="Phobius"/>
    </source>
</evidence>
<dbReference type="AlphaFoldDB" id="A0A926HYH8"/>
<evidence type="ECO:0000256" key="3">
    <source>
        <dbReference type="ARBA" id="ARBA00022106"/>
    </source>
</evidence>
<feature type="transmembrane region" description="Helical" evidence="10">
    <location>
        <begin position="96"/>
        <end position="119"/>
    </location>
</feature>
<comment type="subcellular location">
    <subcellularLocation>
        <location evidence="1">Cell membrane</location>
        <topology evidence="1">Multi-pass membrane protein</topology>
    </subcellularLocation>
</comment>
<dbReference type="PANTHER" id="PTHR43823">
    <property type="entry name" value="SPORULATION PROTEIN YKVU"/>
    <property type="match status" value="1"/>
</dbReference>
<keyword evidence="6 10" id="KW-0812">Transmembrane</keyword>
<evidence type="ECO:0000256" key="6">
    <source>
        <dbReference type="ARBA" id="ARBA00022692"/>
    </source>
</evidence>
<name>A0A926HYH8_9FIRM</name>
<dbReference type="InterPro" id="IPR048279">
    <property type="entry name" value="MdtK-like"/>
</dbReference>
<comment type="caution">
    <text evidence="11">The sequence shown here is derived from an EMBL/GenBank/DDBJ whole genome shotgun (WGS) entry which is preliminary data.</text>
</comment>
<dbReference type="InterPro" id="IPR051327">
    <property type="entry name" value="MATE_MepA_subfamily"/>
</dbReference>
<evidence type="ECO:0000256" key="7">
    <source>
        <dbReference type="ARBA" id="ARBA00022989"/>
    </source>
</evidence>
<accession>A0A926HYH8</accession>
<evidence type="ECO:0000256" key="9">
    <source>
        <dbReference type="ARBA" id="ARBA00023251"/>
    </source>
</evidence>
<dbReference type="Pfam" id="PF01554">
    <property type="entry name" value="MatE"/>
    <property type="match status" value="2"/>
</dbReference>
<evidence type="ECO:0000256" key="4">
    <source>
        <dbReference type="ARBA" id="ARBA00022448"/>
    </source>
</evidence>
<gene>
    <name evidence="11" type="ORF">H8698_04105</name>
</gene>
<dbReference type="InterPro" id="IPR002528">
    <property type="entry name" value="MATE_fam"/>
</dbReference>
<reference evidence="11" key="1">
    <citation type="submission" date="2020-08" db="EMBL/GenBank/DDBJ databases">
        <title>Genome public.</title>
        <authorList>
            <person name="Liu C."/>
            <person name="Sun Q."/>
        </authorList>
    </citation>
    <scope>NUCLEOTIDE SEQUENCE</scope>
    <source>
        <strain evidence="11">H8</strain>
    </source>
</reference>
<feature type="transmembrane region" description="Helical" evidence="10">
    <location>
        <begin position="316"/>
        <end position="338"/>
    </location>
</feature>
<dbReference type="Proteomes" id="UP000611762">
    <property type="component" value="Unassembled WGS sequence"/>
</dbReference>
<comment type="similarity">
    <text evidence="2">Belongs to the multi antimicrobial extrusion (MATE) (TC 2.A.66.1) family. MepA subfamily.</text>
</comment>
<evidence type="ECO:0000256" key="2">
    <source>
        <dbReference type="ARBA" id="ARBA00008417"/>
    </source>
</evidence>
<sequence length="450" mass="48307">MNNSDSQYKQMIETPIPKLVGSLAVPTVISMLVTNIYNMADTFFVSRLGTSASGAIGITATLTLMLQAIGLMFGHGSGSIISRALGSRDENRADRLASTAFFASVIAGGVIGLGGLLFLSPLLRLLGSTETVLPYARAYGFYILMAAPFMVSSFVLNNIMRYEGKAHLAMVGLTTGAVLNMVLDPIFIFGLKMGVYGAGLSTALSQVISFAILLYMYLSGKTRCRIAWRMTAVYEIPLILKNGLPTLARQGMNCISSMLLNQAAAVYGDTALSAISIVNQICNFIASIMIGIGQGFQPVAGYNFGAGRTDRLRRGFYFTFLLGECVLTALSILFFFAARNIVAAFRDDPEVVRIGISMLRLQCISLIAQPYATCANMMFQSIGETGRATLLATTRNGLYMIPALLILPRLLGLFGIQIAQPAADVASLLTAVPLVTGFFIRCKRSETAEP</sequence>
<protein>
    <recommendedName>
        <fullName evidence="3">Multidrug export protein MepA</fullName>
    </recommendedName>
</protein>
<evidence type="ECO:0000256" key="1">
    <source>
        <dbReference type="ARBA" id="ARBA00004651"/>
    </source>
</evidence>
<evidence type="ECO:0000256" key="8">
    <source>
        <dbReference type="ARBA" id="ARBA00023136"/>
    </source>
</evidence>
<keyword evidence="7 10" id="KW-1133">Transmembrane helix</keyword>
<feature type="transmembrane region" description="Helical" evidence="10">
    <location>
        <begin position="425"/>
        <end position="442"/>
    </location>
</feature>